<proteinExistence type="predicted"/>
<dbReference type="PROSITE" id="PS51257">
    <property type="entry name" value="PROKAR_LIPOPROTEIN"/>
    <property type="match status" value="1"/>
</dbReference>
<organism evidence="2 3">
    <name type="scientific">Posidoniimonas corsicana</name>
    <dbReference type="NCBI Taxonomy" id="1938618"/>
    <lineage>
        <taxon>Bacteria</taxon>
        <taxon>Pseudomonadati</taxon>
        <taxon>Planctomycetota</taxon>
        <taxon>Planctomycetia</taxon>
        <taxon>Pirellulales</taxon>
        <taxon>Lacipirellulaceae</taxon>
        <taxon>Posidoniimonas</taxon>
    </lineage>
</organism>
<evidence type="ECO:0000256" key="1">
    <source>
        <dbReference type="SAM" id="MobiDB-lite"/>
    </source>
</evidence>
<dbReference type="AlphaFoldDB" id="A0A5C5V9U8"/>
<name>A0A5C5V9U8_9BACT</name>
<reference evidence="2 3" key="1">
    <citation type="submission" date="2019-02" db="EMBL/GenBank/DDBJ databases">
        <title>Deep-cultivation of Planctomycetes and their phenomic and genomic characterization uncovers novel biology.</title>
        <authorList>
            <person name="Wiegand S."/>
            <person name="Jogler M."/>
            <person name="Boedeker C."/>
            <person name="Pinto D."/>
            <person name="Vollmers J."/>
            <person name="Rivas-Marin E."/>
            <person name="Kohn T."/>
            <person name="Peeters S.H."/>
            <person name="Heuer A."/>
            <person name="Rast P."/>
            <person name="Oberbeckmann S."/>
            <person name="Bunk B."/>
            <person name="Jeske O."/>
            <person name="Meyerdierks A."/>
            <person name="Storesund J.E."/>
            <person name="Kallscheuer N."/>
            <person name="Luecker S."/>
            <person name="Lage O.M."/>
            <person name="Pohl T."/>
            <person name="Merkel B.J."/>
            <person name="Hornburger P."/>
            <person name="Mueller R.-W."/>
            <person name="Bruemmer F."/>
            <person name="Labrenz M."/>
            <person name="Spormann A.M."/>
            <person name="Op Den Camp H."/>
            <person name="Overmann J."/>
            <person name="Amann R."/>
            <person name="Jetten M.S.M."/>
            <person name="Mascher T."/>
            <person name="Medema M.H."/>
            <person name="Devos D.P."/>
            <person name="Kaster A.-K."/>
            <person name="Ovreas L."/>
            <person name="Rohde M."/>
            <person name="Galperin M.Y."/>
            <person name="Jogler C."/>
        </authorList>
    </citation>
    <scope>NUCLEOTIDE SEQUENCE [LARGE SCALE GENOMIC DNA]</scope>
    <source>
        <strain evidence="2 3">KOR34</strain>
    </source>
</reference>
<feature type="region of interest" description="Disordered" evidence="1">
    <location>
        <begin position="89"/>
        <end position="129"/>
    </location>
</feature>
<gene>
    <name evidence="2" type="ORF">KOR34_02650</name>
</gene>
<dbReference type="Proteomes" id="UP000316714">
    <property type="component" value="Unassembled WGS sequence"/>
</dbReference>
<evidence type="ECO:0008006" key="4">
    <source>
        <dbReference type="Google" id="ProtNLM"/>
    </source>
</evidence>
<evidence type="ECO:0000313" key="2">
    <source>
        <dbReference type="EMBL" id="TWT35374.1"/>
    </source>
</evidence>
<sequence>MLQRVLERPLILLLGALVGCGGGAPEPTGDVVGTVSLGPNAGGGVAVIFYSEAPRVERMTEVGANGEYYLHDLPLGVYSVYLAPVPVNYPTGEPEPPQAKIPKKLSSPDTSGLELSVVEGENRLDVTNP</sequence>
<protein>
    <recommendedName>
        <fullName evidence="4">Cna protein B-type domain protein</fullName>
    </recommendedName>
</protein>
<comment type="caution">
    <text evidence="2">The sequence shown here is derived from an EMBL/GenBank/DDBJ whole genome shotgun (WGS) entry which is preliminary data.</text>
</comment>
<dbReference type="RefSeq" id="WP_146561496.1">
    <property type="nucleotide sequence ID" value="NZ_SIHJ01000001.1"/>
</dbReference>
<feature type="compositionally biased region" description="Basic and acidic residues" evidence="1">
    <location>
        <begin position="120"/>
        <end position="129"/>
    </location>
</feature>
<evidence type="ECO:0000313" key="3">
    <source>
        <dbReference type="Proteomes" id="UP000316714"/>
    </source>
</evidence>
<dbReference type="OrthoDB" id="285768at2"/>
<accession>A0A5C5V9U8</accession>
<keyword evidence="3" id="KW-1185">Reference proteome</keyword>
<dbReference type="EMBL" id="SIHJ01000001">
    <property type="protein sequence ID" value="TWT35374.1"/>
    <property type="molecule type" value="Genomic_DNA"/>
</dbReference>